<sequence>MKTRVWFNKGFSVIHHVLNAMHATGQWELYATHTTPEAPMLYGPWHHELEPAGLTGRKYLNWALEYCKKHRIEVFFPCKEKSLIKKHEAEFAAIGTTLVVSASPEVLRLVDHKAEFLQTFPTHICPIPDFRTFHTLDEFNQAVEELGGERKALCFKPSVGIYASGFRMLTRKSRMTLLLGNELYAMSYQEARAYFGNNRKFAKMMLMEVCEGTERSIDCVALNGELAQCVIRSKSKEGAQVSEDNAAVEQMAREITRHYGLNGIFNIQLKDRGGVPNMLEINARPSGGMHLSITAGLNFGHVAALMALGHLTPDQVPAPKRNVRMLAIMGSVLVRDDVLEEVH</sequence>
<evidence type="ECO:0000313" key="1">
    <source>
        <dbReference type="EMBL" id="GGJ39302.1"/>
    </source>
</evidence>
<dbReference type="InterPro" id="IPR011226">
    <property type="entry name" value="ATP-grasp_fam"/>
</dbReference>
<gene>
    <name evidence="1" type="ORF">GCM10008938_26700</name>
</gene>
<reference evidence="2" key="1">
    <citation type="journal article" date="2019" name="Int. J. Syst. Evol. Microbiol.">
        <title>The Global Catalogue of Microorganisms (GCM) 10K type strain sequencing project: providing services to taxonomists for standard genome sequencing and annotation.</title>
        <authorList>
            <consortium name="The Broad Institute Genomics Platform"/>
            <consortium name="The Broad Institute Genome Sequencing Center for Infectious Disease"/>
            <person name="Wu L."/>
            <person name="Ma J."/>
        </authorList>
    </citation>
    <scope>NUCLEOTIDE SEQUENCE [LARGE SCALE GENOMIC DNA]</scope>
    <source>
        <strain evidence="2">JCM 14370</strain>
    </source>
</reference>
<accession>A0ABQ2D0Q2</accession>
<evidence type="ECO:0000313" key="2">
    <source>
        <dbReference type="Proteomes" id="UP000632222"/>
    </source>
</evidence>
<dbReference type="Gene3D" id="3.30.470.20">
    <property type="entry name" value="ATP-grasp fold, B domain"/>
    <property type="match status" value="1"/>
</dbReference>
<proteinExistence type="predicted"/>
<dbReference type="EMBL" id="BMOD01000009">
    <property type="protein sequence ID" value="GGJ39302.1"/>
    <property type="molecule type" value="Genomic_DNA"/>
</dbReference>
<keyword evidence="2" id="KW-1185">Reference proteome</keyword>
<dbReference type="PIRSF" id="PIRSF029120">
    <property type="entry name" value="UCP029120"/>
    <property type="match status" value="1"/>
</dbReference>
<organism evidence="1 2">
    <name type="scientific">Deinococcus roseus</name>
    <dbReference type="NCBI Taxonomy" id="392414"/>
    <lineage>
        <taxon>Bacteria</taxon>
        <taxon>Thermotogati</taxon>
        <taxon>Deinococcota</taxon>
        <taxon>Deinococci</taxon>
        <taxon>Deinococcales</taxon>
        <taxon>Deinococcaceae</taxon>
        <taxon>Deinococcus</taxon>
    </lineage>
</organism>
<dbReference type="Pfam" id="PF15632">
    <property type="entry name" value="ATPgrasp_Ter"/>
    <property type="match status" value="1"/>
</dbReference>
<dbReference type="Gene3D" id="3.40.50.20">
    <property type="match status" value="1"/>
</dbReference>
<name>A0ABQ2D0Q2_9DEIO</name>
<dbReference type="SUPFAM" id="SSF56059">
    <property type="entry name" value="Glutathione synthetase ATP-binding domain-like"/>
    <property type="match status" value="1"/>
</dbReference>
<comment type="caution">
    <text evidence="1">The sequence shown here is derived from an EMBL/GenBank/DDBJ whole genome shotgun (WGS) entry which is preliminary data.</text>
</comment>
<evidence type="ECO:0008006" key="3">
    <source>
        <dbReference type="Google" id="ProtNLM"/>
    </source>
</evidence>
<protein>
    <recommendedName>
        <fullName evidence="3">ATP-grasp domain-containing protein</fullName>
    </recommendedName>
</protein>
<dbReference type="RefSeq" id="WP_189003195.1">
    <property type="nucleotide sequence ID" value="NZ_BMOD01000009.1"/>
</dbReference>
<dbReference type="Proteomes" id="UP000632222">
    <property type="component" value="Unassembled WGS sequence"/>
</dbReference>